<dbReference type="EMBL" id="JAUIZM010000001">
    <property type="protein sequence ID" value="KAK1404826.1"/>
    <property type="molecule type" value="Genomic_DNA"/>
</dbReference>
<keyword evidence="5" id="KW-0067">ATP-binding</keyword>
<comment type="similarity">
    <text evidence="1">Belongs to the IPP transferase family.</text>
</comment>
<dbReference type="GO" id="GO:0005524">
    <property type="term" value="F:ATP binding"/>
    <property type="evidence" value="ECO:0007669"/>
    <property type="project" value="UniProtKB-KW"/>
</dbReference>
<keyword evidence="2" id="KW-0808">Transferase</keyword>
<comment type="caution">
    <text evidence="6">The sequence shown here is derived from an EMBL/GenBank/DDBJ whole genome shotgun (WGS) entry which is preliminary data.</text>
</comment>
<dbReference type="AlphaFoldDB" id="A0AAD8JJH1"/>
<dbReference type="Pfam" id="PF01715">
    <property type="entry name" value="IPPT"/>
    <property type="match status" value="1"/>
</dbReference>
<dbReference type="InterPro" id="IPR039657">
    <property type="entry name" value="Dimethylallyltransferase"/>
</dbReference>
<evidence type="ECO:0000256" key="1">
    <source>
        <dbReference type="ARBA" id="ARBA00005842"/>
    </source>
</evidence>
<evidence type="ECO:0000256" key="4">
    <source>
        <dbReference type="ARBA" id="ARBA00022741"/>
    </source>
</evidence>
<protein>
    <submittedName>
        <fullName evidence="6">Uncharacterized protein</fullName>
    </submittedName>
</protein>
<dbReference type="Proteomes" id="UP001237642">
    <property type="component" value="Unassembled WGS sequence"/>
</dbReference>
<dbReference type="GO" id="GO:0052381">
    <property type="term" value="F:tRNA dimethylallyltransferase activity"/>
    <property type="evidence" value="ECO:0007669"/>
    <property type="project" value="TreeGrafter"/>
</dbReference>
<dbReference type="PANTHER" id="PTHR11088">
    <property type="entry name" value="TRNA DIMETHYLALLYLTRANSFERASE"/>
    <property type="match status" value="1"/>
</dbReference>
<organism evidence="6 7">
    <name type="scientific">Heracleum sosnowskyi</name>
    <dbReference type="NCBI Taxonomy" id="360622"/>
    <lineage>
        <taxon>Eukaryota</taxon>
        <taxon>Viridiplantae</taxon>
        <taxon>Streptophyta</taxon>
        <taxon>Embryophyta</taxon>
        <taxon>Tracheophyta</taxon>
        <taxon>Spermatophyta</taxon>
        <taxon>Magnoliopsida</taxon>
        <taxon>eudicotyledons</taxon>
        <taxon>Gunneridae</taxon>
        <taxon>Pentapetalae</taxon>
        <taxon>asterids</taxon>
        <taxon>campanulids</taxon>
        <taxon>Apiales</taxon>
        <taxon>Apiaceae</taxon>
        <taxon>Apioideae</taxon>
        <taxon>apioid superclade</taxon>
        <taxon>Tordylieae</taxon>
        <taxon>Tordyliinae</taxon>
        <taxon>Heracleum</taxon>
    </lineage>
</organism>
<sequence>MATLSMLIGPQTHPSLHIRATSLDLPLPDSRTTSKSKDKGEIISADKMQVYEGLDIAANKITEEEMNGVPHHHLIGILPSHADFTYTDFCCMVNEKMDDIVARKRLPIIVGCSNSYIKALVDDEVYNFRPKYECHYLWVDVAISVLCQVSSDRVDQMVEKGLIDEDEETRAKLLKKALDEMRINSCKIARRQVEKILALKNDEGWNIHRLDGTNVFSKHGRKSSNA</sequence>
<reference evidence="6" key="1">
    <citation type="submission" date="2023-02" db="EMBL/GenBank/DDBJ databases">
        <title>Genome of toxic invasive species Heracleum sosnowskyi carries increased number of genes despite the absence of recent whole-genome duplications.</title>
        <authorList>
            <person name="Schelkunov M."/>
            <person name="Shtratnikova V."/>
            <person name="Makarenko M."/>
            <person name="Klepikova A."/>
            <person name="Omelchenko D."/>
            <person name="Novikova G."/>
            <person name="Obukhova E."/>
            <person name="Bogdanov V."/>
            <person name="Penin A."/>
            <person name="Logacheva M."/>
        </authorList>
    </citation>
    <scope>NUCLEOTIDE SEQUENCE</scope>
    <source>
        <strain evidence="6">Hsosn_3</strain>
        <tissue evidence="6">Leaf</tissue>
    </source>
</reference>
<evidence type="ECO:0000256" key="2">
    <source>
        <dbReference type="ARBA" id="ARBA00022679"/>
    </source>
</evidence>
<accession>A0AAD8JJH1</accession>
<proteinExistence type="inferred from homology"/>
<reference evidence="6" key="2">
    <citation type="submission" date="2023-05" db="EMBL/GenBank/DDBJ databases">
        <authorList>
            <person name="Schelkunov M.I."/>
        </authorList>
    </citation>
    <scope>NUCLEOTIDE SEQUENCE</scope>
    <source>
        <strain evidence="6">Hsosn_3</strain>
        <tissue evidence="6">Leaf</tissue>
    </source>
</reference>
<dbReference type="Gene3D" id="3.40.50.300">
    <property type="entry name" value="P-loop containing nucleotide triphosphate hydrolases"/>
    <property type="match status" value="1"/>
</dbReference>
<evidence type="ECO:0000313" key="6">
    <source>
        <dbReference type="EMBL" id="KAK1404826.1"/>
    </source>
</evidence>
<evidence type="ECO:0000256" key="3">
    <source>
        <dbReference type="ARBA" id="ARBA00022712"/>
    </source>
</evidence>
<dbReference type="GO" id="GO:0005739">
    <property type="term" value="C:mitochondrion"/>
    <property type="evidence" value="ECO:0007669"/>
    <property type="project" value="TreeGrafter"/>
</dbReference>
<evidence type="ECO:0000313" key="7">
    <source>
        <dbReference type="Proteomes" id="UP001237642"/>
    </source>
</evidence>
<dbReference type="PANTHER" id="PTHR11088:SF74">
    <property type="entry name" value="ADENYLATE ISOPENTENYLTRANSFERASE 5, CHLOROPLASTIC"/>
    <property type="match status" value="1"/>
</dbReference>
<gene>
    <name evidence="6" type="ORF">POM88_004431</name>
</gene>
<evidence type="ECO:0000256" key="5">
    <source>
        <dbReference type="ARBA" id="ARBA00022840"/>
    </source>
</evidence>
<keyword evidence="3" id="KW-0203">Cytokinin biosynthesis</keyword>
<dbReference type="GO" id="GO:0006400">
    <property type="term" value="P:tRNA modification"/>
    <property type="evidence" value="ECO:0007669"/>
    <property type="project" value="TreeGrafter"/>
</dbReference>
<name>A0AAD8JJH1_9APIA</name>
<keyword evidence="7" id="KW-1185">Reference proteome</keyword>
<dbReference type="InterPro" id="IPR027417">
    <property type="entry name" value="P-loop_NTPase"/>
</dbReference>
<keyword evidence="4" id="KW-0547">Nucleotide-binding</keyword>
<dbReference type="GO" id="GO:0009691">
    <property type="term" value="P:cytokinin biosynthetic process"/>
    <property type="evidence" value="ECO:0007669"/>
    <property type="project" value="UniProtKB-KW"/>
</dbReference>